<keyword evidence="2" id="KW-1185">Reference proteome</keyword>
<dbReference type="RefSeq" id="WP_146155430.1">
    <property type="nucleotide sequence ID" value="NZ_PVNK01000079.1"/>
</dbReference>
<dbReference type="Proteomes" id="UP000237968">
    <property type="component" value="Unassembled WGS sequence"/>
</dbReference>
<organism evidence="1 2">
    <name type="scientific">Enhygromyxa salina</name>
    <dbReference type="NCBI Taxonomy" id="215803"/>
    <lineage>
        <taxon>Bacteria</taxon>
        <taxon>Pseudomonadati</taxon>
        <taxon>Myxococcota</taxon>
        <taxon>Polyangia</taxon>
        <taxon>Nannocystales</taxon>
        <taxon>Nannocystaceae</taxon>
        <taxon>Enhygromyxa</taxon>
    </lineage>
</organism>
<protein>
    <submittedName>
        <fullName evidence="1">Uncharacterized protein</fullName>
    </submittedName>
</protein>
<name>A0A2S9YET7_9BACT</name>
<dbReference type="EMBL" id="PVNK01000079">
    <property type="protein sequence ID" value="PRQ03541.1"/>
    <property type="molecule type" value="Genomic_DNA"/>
</dbReference>
<dbReference type="Gene3D" id="3.20.20.410">
    <property type="entry name" value="Protein of unknown function UPF0759"/>
    <property type="match status" value="1"/>
</dbReference>
<reference evidence="1 2" key="1">
    <citation type="submission" date="2018-03" db="EMBL/GenBank/DDBJ databases">
        <title>Draft Genome Sequences of the Obligatory Marine Myxobacteria Enhygromyxa salina SWB005.</title>
        <authorList>
            <person name="Poehlein A."/>
            <person name="Moghaddam J.A."/>
            <person name="Harms H."/>
            <person name="Alanjari M."/>
            <person name="Koenig G.M."/>
            <person name="Daniel R."/>
            <person name="Schaeberle T.F."/>
        </authorList>
    </citation>
    <scope>NUCLEOTIDE SEQUENCE [LARGE SCALE GENOMIC DNA]</scope>
    <source>
        <strain evidence="1 2">SWB005</strain>
    </source>
</reference>
<comment type="caution">
    <text evidence="1">The sequence shown here is derived from an EMBL/GenBank/DDBJ whole genome shotgun (WGS) entry which is preliminary data.</text>
</comment>
<dbReference type="AlphaFoldDB" id="A0A2S9YET7"/>
<accession>A0A2S9YET7</accession>
<dbReference type="InterPro" id="IPR036520">
    <property type="entry name" value="UPF0759_sf"/>
</dbReference>
<proteinExistence type="predicted"/>
<evidence type="ECO:0000313" key="2">
    <source>
        <dbReference type="Proteomes" id="UP000237968"/>
    </source>
</evidence>
<evidence type="ECO:0000313" key="1">
    <source>
        <dbReference type="EMBL" id="PRQ03541.1"/>
    </source>
</evidence>
<dbReference type="OrthoDB" id="5506646at2"/>
<sequence>MRLGVVLDDEAVLSGGRRDDPIGLVVLRSTFLNPPRAAAARRMGERVLARHPGVELVPYAWHYLTHEAGDGVVVGSNRSLDAKPGDYGHFRGGAIAQAWEITKLCAEALGAQRVMIRTPSSFSPGSLSRRRFTSFVSGLGPDEPKLVWEPEGLWSSADAAAFGGPLGVEVVAPAFAMTGQLLEFEGAGWLRIGGGKDARLRSSHAEILAYALADLAAERAEAGQPLTLLFDGPRAYANLRAFARELA</sequence>
<gene>
    <name evidence="1" type="ORF">ENSA5_14730</name>
</gene>